<evidence type="ECO:0000313" key="1">
    <source>
        <dbReference type="EMBL" id="ETO83911.1"/>
    </source>
</evidence>
<comment type="caution">
    <text evidence="1">The sequence shown here is derived from an EMBL/GenBank/DDBJ whole genome shotgun (WGS) entry which is preliminary data.</text>
</comment>
<feature type="non-terminal residue" evidence="1">
    <location>
        <position position="1"/>
    </location>
</feature>
<sequence length="50" mass="5608">ASQHIQAARVCLWIPEDLSAGQVDIATPRILHVIFTQFGVPSWKVLYLAF</sequence>
<dbReference type="EMBL" id="ANJA01000399">
    <property type="protein sequence ID" value="ETO83911.1"/>
    <property type="molecule type" value="Genomic_DNA"/>
</dbReference>
<name>A0A081AYF0_PHYNI</name>
<proteinExistence type="predicted"/>
<organism evidence="1 2">
    <name type="scientific">Phytophthora nicotianae P1976</name>
    <dbReference type="NCBI Taxonomy" id="1317066"/>
    <lineage>
        <taxon>Eukaryota</taxon>
        <taxon>Sar</taxon>
        <taxon>Stramenopiles</taxon>
        <taxon>Oomycota</taxon>
        <taxon>Peronosporomycetes</taxon>
        <taxon>Peronosporales</taxon>
        <taxon>Peronosporaceae</taxon>
        <taxon>Phytophthora</taxon>
    </lineage>
</organism>
<evidence type="ECO:0000313" key="2">
    <source>
        <dbReference type="Proteomes" id="UP000028582"/>
    </source>
</evidence>
<accession>A0A081AYF0</accession>
<dbReference type="Proteomes" id="UP000028582">
    <property type="component" value="Unassembled WGS sequence"/>
</dbReference>
<gene>
    <name evidence="1" type="ORF">F444_02142</name>
</gene>
<dbReference type="AlphaFoldDB" id="A0A081AYF0"/>
<protein>
    <submittedName>
        <fullName evidence="1">Uncharacterized protein</fullName>
    </submittedName>
</protein>
<reference evidence="1 2" key="1">
    <citation type="submission" date="2013-11" db="EMBL/GenBank/DDBJ databases">
        <title>The Genome Sequence of Phytophthora parasitica P1976.</title>
        <authorList>
            <consortium name="The Broad Institute Genomics Platform"/>
            <person name="Russ C."/>
            <person name="Tyler B."/>
            <person name="Panabieres F."/>
            <person name="Shan W."/>
            <person name="Tripathy S."/>
            <person name="Grunwald N."/>
            <person name="Machado M."/>
            <person name="Johnson C.S."/>
            <person name="Walker B."/>
            <person name="Young S."/>
            <person name="Zeng Q."/>
            <person name="Gargeya S."/>
            <person name="Fitzgerald M."/>
            <person name="Haas B."/>
            <person name="Abouelleil A."/>
            <person name="Allen A.W."/>
            <person name="Alvarado L."/>
            <person name="Arachchi H.M."/>
            <person name="Berlin A.M."/>
            <person name="Chapman S.B."/>
            <person name="Gainer-Dewar J."/>
            <person name="Goldberg J."/>
            <person name="Griggs A."/>
            <person name="Gujja S."/>
            <person name="Hansen M."/>
            <person name="Howarth C."/>
            <person name="Imamovic A."/>
            <person name="Ireland A."/>
            <person name="Larimer J."/>
            <person name="McCowan C."/>
            <person name="Murphy C."/>
            <person name="Pearson M."/>
            <person name="Poon T.W."/>
            <person name="Priest M."/>
            <person name="Roberts A."/>
            <person name="Saif S."/>
            <person name="Shea T."/>
            <person name="Sisk P."/>
            <person name="Sykes S."/>
            <person name="Wortman J."/>
            <person name="Nusbaum C."/>
            <person name="Birren B."/>
        </authorList>
    </citation>
    <scope>NUCLEOTIDE SEQUENCE [LARGE SCALE GENOMIC DNA]</scope>
    <source>
        <strain evidence="1 2">P1976</strain>
    </source>
</reference>